<dbReference type="CDD" id="cd00829">
    <property type="entry name" value="SCP-x_thiolase"/>
    <property type="match status" value="1"/>
</dbReference>
<dbReference type="InterPro" id="IPR055140">
    <property type="entry name" value="Thiolase_C_2"/>
</dbReference>
<dbReference type="OrthoDB" id="7053663at2"/>
<dbReference type="PANTHER" id="PTHR42870:SF1">
    <property type="entry name" value="NON-SPECIFIC LIPID-TRANSFER PROTEIN-LIKE 2"/>
    <property type="match status" value="1"/>
</dbReference>
<dbReference type="InterPro" id="IPR016039">
    <property type="entry name" value="Thiolase-like"/>
</dbReference>
<dbReference type="eggNOG" id="COG0183">
    <property type="taxonomic scope" value="Bacteria"/>
</dbReference>
<evidence type="ECO:0000313" key="3">
    <source>
        <dbReference type="Proteomes" id="UP000005870"/>
    </source>
</evidence>
<dbReference type="GO" id="GO:0016746">
    <property type="term" value="F:acyltransferase activity"/>
    <property type="evidence" value="ECO:0007669"/>
    <property type="project" value="InterPro"/>
</dbReference>
<name>G7UTZ7_PSEUP</name>
<dbReference type="Pfam" id="PF22691">
    <property type="entry name" value="Thiolase_C_1"/>
    <property type="match status" value="1"/>
</dbReference>
<organism evidence="2 3">
    <name type="scientific">Pseudoxanthomonas spadix (strain BD-a59)</name>
    <dbReference type="NCBI Taxonomy" id="1045855"/>
    <lineage>
        <taxon>Bacteria</taxon>
        <taxon>Pseudomonadati</taxon>
        <taxon>Pseudomonadota</taxon>
        <taxon>Gammaproteobacteria</taxon>
        <taxon>Lysobacterales</taxon>
        <taxon>Lysobacteraceae</taxon>
        <taxon>Pseudoxanthomonas</taxon>
    </lineage>
</organism>
<feature type="domain" description="Thiolase C-terminal" evidence="1">
    <location>
        <begin position="264"/>
        <end position="388"/>
    </location>
</feature>
<gene>
    <name evidence="2" type="ordered locus">DSC_13935</name>
</gene>
<dbReference type="STRING" id="1045855.DSC_13935"/>
<dbReference type="PANTHER" id="PTHR42870">
    <property type="entry name" value="ACETYL-COA C-ACETYLTRANSFERASE"/>
    <property type="match status" value="1"/>
</dbReference>
<accession>G7UTZ7</accession>
<dbReference type="AlphaFoldDB" id="G7UTZ7"/>
<protein>
    <submittedName>
        <fullName evidence="2">Thiolase</fullName>
    </submittedName>
</protein>
<dbReference type="SUPFAM" id="SSF53901">
    <property type="entry name" value="Thiolase-like"/>
    <property type="match status" value="2"/>
</dbReference>
<dbReference type="RefSeq" id="WP_014161604.1">
    <property type="nucleotide sequence ID" value="NC_016147.2"/>
</dbReference>
<dbReference type="KEGG" id="psd:DSC_13935"/>
<dbReference type="Gene3D" id="3.40.47.10">
    <property type="match status" value="1"/>
</dbReference>
<dbReference type="Proteomes" id="UP000005870">
    <property type="component" value="Chromosome"/>
</dbReference>
<evidence type="ECO:0000313" key="2">
    <source>
        <dbReference type="EMBL" id="AER57431.1"/>
    </source>
</evidence>
<dbReference type="EMBL" id="CP003093">
    <property type="protein sequence ID" value="AER57431.1"/>
    <property type="molecule type" value="Genomic_DNA"/>
</dbReference>
<evidence type="ECO:0000259" key="1">
    <source>
        <dbReference type="Pfam" id="PF22691"/>
    </source>
</evidence>
<proteinExistence type="predicted"/>
<keyword evidence="3" id="KW-1185">Reference proteome</keyword>
<reference evidence="2 3" key="1">
    <citation type="journal article" date="2012" name="J. Bacteriol.">
        <title>Complete Genome Sequence of the BTEX-Degrading Bacterium Pseudoxanthomonas spadix BD-a59.</title>
        <authorList>
            <person name="Lee S.H."/>
            <person name="Jin H.M."/>
            <person name="Lee H.J."/>
            <person name="Kim J.M."/>
            <person name="Jeon C.O."/>
        </authorList>
    </citation>
    <scope>NUCLEOTIDE SEQUENCE [LARGE SCALE GENOMIC DNA]</scope>
    <source>
        <strain evidence="2 3">BD-a59</strain>
    </source>
</reference>
<sequence>MGKQGSAKSAIVGLGLSELSRESIGSSRKLAADAVRDAMADAGLRPCDVDGLLINRSPLADPDSMPLTLQDDLQLANLRLLSGIEGQGSSAVQMIQYATGAIEAGMAATVVCVFADTPVQSQGGGQAFAAPLAISGIPGWEARCGLYGAPGAYALAADEYLSHYGLDRDCLGAVAVADRAWAMRNPQAFLRKPLDLLQYRASPWVVEPFRVLDCAYPVNGAVAVVVTSARRAPDLTERPAYVHGMGQGHAGSAAQAEAQGGLPPLGARLAGQIAYHMAGVEPGDIAACQFYEAFSITTLLGLEAYGFCEPGTAGAFVKAGETSPGGRLPCNTGGGHLSGYYLQGMTPLAEALIQIRRQGGERQLDNVALQLVTGNGGCLDYHAALLLGSEPRL</sequence>
<dbReference type="HOGENOM" id="CLU_035425_2_1_6"/>